<feature type="compositionally biased region" description="Polar residues" evidence="1">
    <location>
        <begin position="78"/>
        <end position="88"/>
    </location>
</feature>
<protein>
    <submittedName>
        <fullName evidence="2">Uncharacterized protein</fullName>
    </submittedName>
</protein>
<gene>
    <name evidence="2" type="ORF">P7K49_040880</name>
</gene>
<reference evidence="2 3" key="1">
    <citation type="submission" date="2023-05" db="EMBL/GenBank/DDBJ databases">
        <title>B98-5 Cell Line De Novo Hybrid Assembly: An Optical Mapping Approach.</title>
        <authorList>
            <person name="Kananen K."/>
            <person name="Auerbach J.A."/>
            <person name="Kautto E."/>
            <person name="Blachly J.S."/>
        </authorList>
    </citation>
    <scope>NUCLEOTIDE SEQUENCE [LARGE SCALE GENOMIC DNA]</scope>
    <source>
        <strain evidence="2">B95-8</strain>
        <tissue evidence="2">Cell line</tissue>
    </source>
</reference>
<proteinExistence type="predicted"/>
<sequence>MDQLRPHQENISDHGSAPSTPGEHLRPWISSVHTRRTSQTMDQLRPHQVSISDHGSAPSTPGEYHESQSMDQLHPHQVSITVHGSAPSTPDEHLRPWISSVDTR</sequence>
<evidence type="ECO:0000313" key="3">
    <source>
        <dbReference type="Proteomes" id="UP001266305"/>
    </source>
</evidence>
<keyword evidence="3" id="KW-1185">Reference proteome</keyword>
<organism evidence="2 3">
    <name type="scientific">Saguinus oedipus</name>
    <name type="common">Cotton-top tamarin</name>
    <name type="synonym">Oedipomidas oedipus</name>
    <dbReference type="NCBI Taxonomy" id="9490"/>
    <lineage>
        <taxon>Eukaryota</taxon>
        <taxon>Metazoa</taxon>
        <taxon>Chordata</taxon>
        <taxon>Craniata</taxon>
        <taxon>Vertebrata</taxon>
        <taxon>Euteleostomi</taxon>
        <taxon>Mammalia</taxon>
        <taxon>Eutheria</taxon>
        <taxon>Euarchontoglires</taxon>
        <taxon>Primates</taxon>
        <taxon>Haplorrhini</taxon>
        <taxon>Platyrrhini</taxon>
        <taxon>Cebidae</taxon>
        <taxon>Callitrichinae</taxon>
        <taxon>Saguinus</taxon>
    </lineage>
</organism>
<dbReference type="Proteomes" id="UP001266305">
    <property type="component" value="Unassembled WGS sequence"/>
</dbReference>
<dbReference type="EMBL" id="JASSZA010000332">
    <property type="protein sequence ID" value="KAK2081320.1"/>
    <property type="molecule type" value="Genomic_DNA"/>
</dbReference>
<feature type="compositionally biased region" description="Polar residues" evidence="1">
    <location>
        <begin position="49"/>
        <end position="59"/>
    </location>
</feature>
<name>A0ABQ9T991_SAGOE</name>
<feature type="region of interest" description="Disordered" evidence="1">
    <location>
        <begin position="1"/>
        <end position="104"/>
    </location>
</feature>
<accession>A0ABQ9T991</accession>
<evidence type="ECO:0000313" key="2">
    <source>
        <dbReference type="EMBL" id="KAK2081320.1"/>
    </source>
</evidence>
<evidence type="ECO:0000256" key="1">
    <source>
        <dbReference type="SAM" id="MobiDB-lite"/>
    </source>
</evidence>
<feature type="compositionally biased region" description="Basic and acidic residues" evidence="1">
    <location>
        <begin position="1"/>
        <end position="12"/>
    </location>
</feature>
<comment type="caution">
    <text evidence="2">The sequence shown here is derived from an EMBL/GenBank/DDBJ whole genome shotgun (WGS) entry which is preliminary data.</text>
</comment>